<dbReference type="KEGG" id="lum:CNR27_12055"/>
<name>A0A290XG02_9GAMM</name>
<organism evidence="1 2">
    <name type="scientific">Luteimonas chenhongjianii</name>
    <dbReference type="NCBI Taxonomy" id="2006110"/>
    <lineage>
        <taxon>Bacteria</taxon>
        <taxon>Pseudomonadati</taxon>
        <taxon>Pseudomonadota</taxon>
        <taxon>Gammaproteobacteria</taxon>
        <taxon>Lysobacterales</taxon>
        <taxon>Lysobacteraceae</taxon>
        <taxon>Luteimonas</taxon>
    </lineage>
</organism>
<sequence length="430" mass="46384">MVVTATVLSLLWGASRLRGPTPEQRAALALMEAPNVFHGRNVFDALWVLRRDVPDAEVAAVVDADMQALTTAWRERSPPLSFKSARARYRDLLVDNAATPHCGNAGSDCLEKVGASLDAYAALVQSNRHLIERVQALRSYDHYLSRLPPDSTGLLSVPVGLLSWPVTAHAVQFAKGDRIGAIDATCRDLATWRRIGHNSDELIVRTYGMALTTNGYGALLASMLADMPAGTALPGSCHAALVAPVAAEWSSCPAMRGAFATSMDVVQQIPEMREHNAWSWLVLDRDASRALFAEQMSVPCAAQPLPDTGPQVSSASRPIWRRFECIANFGGCVIANVGGPTYQPLAARGHDYGARLQLLGTLAWLREQPDDGSLAERLARRPEGLRSADRDITIGADGRTIGIAQRYTSPVDTWSLPLPAYLVEAVASAD</sequence>
<dbReference type="EMBL" id="CP023406">
    <property type="protein sequence ID" value="ATD68074.1"/>
    <property type="molecule type" value="Genomic_DNA"/>
</dbReference>
<reference evidence="2" key="1">
    <citation type="submission" date="2017-09" db="EMBL/GenBank/DDBJ databases">
        <title>Luteimonas liuhanmingii sp.nov., isolated from the intestinal contents of Tibetan Plateau Pika in Yushu, Qinghai Province, China.</title>
        <authorList>
            <person name="Gui Z."/>
        </authorList>
    </citation>
    <scope>NUCLEOTIDE SEQUENCE [LARGE SCALE GENOMIC DNA]</scope>
    <source>
        <strain evidence="2">100111</strain>
    </source>
</reference>
<evidence type="ECO:0000313" key="1">
    <source>
        <dbReference type="EMBL" id="ATD68074.1"/>
    </source>
</evidence>
<evidence type="ECO:0000313" key="2">
    <source>
        <dbReference type="Proteomes" id="UP000218968"/>
    </source>
</evidence>
<proteinExistence type="predicted"/>
<protein>
    <submittedName>
        <fullName evidence="1">Uncharacterized protein</fullName>
    </submittedName>
</protein>
<accession>A0A290XG02</accession>
<keyword evidence="2" id="KW-1185">Reference proteome</keyword>
<dbReference type="Proteomes" id="UP000218968">
    <property type="component" value="Chromosome"/>
</dbReference>
<dbReference type="AlphaFoldDB" id="A0A290XG02"/>
<gene>
    <name evidence="1" type="ORF">CNR27_12055</name>
</gene>